<comment type="cofactor">
    <cofactor evidence="1">
        <name>[4Fe-4S] cluster</name>
        <dbReference type="ChEBI" id="CHEBI:49883"/>
    </cofactor>
</comment>
<dbReference type="PANTHER" id="PTHR11135:SF1">
    <property type="entry name" value="PROTEIN YHCC"/>
    <property type="match status" value="1"/>
</dbReference>
<dbReference type="AlphaFoldDB" id="A0A9W5YCN8"/>
<dbReference type="RefSeq" id="WP_281813578.1">
    <property type="nucleotide sequence ID" value="NZ_BRLB01000002.1"/>
</dbReference>
<name>A0A9W5YCN8_9FIRM</name>
<evidence type="ECO:0000313" key="8">
    <source>
        <dbReference type="EMBL" id="GKX28798.1"/>
    </source>
</evidence>
<protein>
    <submittedName>
        <fullName evidence="8">TIGR01212 family radical SAM protein</fullName>
    </submittedName>
</protein>
<dbReference type="SFLD" id="SFLDG01086">
    <property type="entry name" value="elongater_protein-like"/>
    <property type="match status" value="1"/>
</dbReference>
<evidence type="ECO:0000256" key="6">
    <source>
        <dbReference type="ARBA" id="ARBA00023014"/>
    </source>
</evidence>
<organism evidence="8 9">
    <name type="scientific">Vallitalea longa</name>
    <dbReference type="NCBI Taxonomy" id="2936439"/>
    <lineage>
        <taxon>Bacteria</taxon>
        <taxon>Bacillati</taxon>
        <taxon>Bacillota</taxon>
        <taxon>Clostridia</taxon>
        <taxon>Lachnospirales</taxon>
        <taxon>Vallitaleaceae</taxon>
        <taxon>Vallitalea</taxon>
    </lineage>
</organism>
<keyword evidence="5" id="KW-0408">Iron</keyword>
<dbReference type="SFLD" id="SFLDG01091">
    <property type="entry name" value="uncharacterized_CHP01210-like"/>
    <property type="match status" value="1"/>
</dbReference>
<dbReference type="SMART" id="SM00729">
    <property type="entry name" value="Elp3"/>
    <property type="match status" value="1"/>
</dbReference>
<dbReference type="InterPro" id="IPR032432">
    <property type="entry name" value="Radical_SAM_C"/>
</dbReference>
<dbReference type="PROSITE" id="PS51918">
    <property type="entry name" value="RADICAL_SAM"/>
    <property type="match status" value="1"/>
</dbReference>
<dbReference type="Proteomes" id="UP001144256">
    <property type="component" value="Unassembled WGS sequence"/>
</dbReference>
<dbReference type="Pfam" id="PF16199">
    <property type="entry name" value="Radical_SAM_C"/>
    <property type="match status" value="1"/>
</dbReference>
<dbReference type="GO" id="GO:0046872">
    <property type="term" value="F:metal ion binding"/>
    <property type="evidence" value="ECO:0007669"/>
    <property type="project" value="UniProtKB-KW"/>
</dbReference>
<evidence type="ECO:0000256" key="5">
    <source>
        <dbReference type="ARBA" id="ARBA00023004"/>
    </source>
</evidence>
<keyword evidence="6" id="KW-0411">Iron-sulfur</keyword>
<dbReference type="InterPro" id="IPR023404">
    <property type="entry name" value="rSAM_horseshoe"/>
</dbReference>
<keyword evidence="9" id="KW-1185">Reference proteome</keyword>
<dbReference type="InterPro" id="IPR058240">
    <property type="entry name" value="rSAM_sf"/>
</dbReference>
<accession>A0A9W5YCN8</accession>
<sequence>MEKDIRLYYKYSDYLKNKYGEKVYKLPINLDLTCPNRDGCVGTNGCIFCSEIGTGFESLSNTLNVKDQIKKNMAYIEKKYNANKFIAYFQNFTNTYLPVDDFEKAVIDSIDDNIVEVAISTRPDCINNKYLEVLDNIKSKYRVNITIELGLQSVNYSTLDKINRGHSLAEFIDAVLRIKKYDFDICTHMILNLPYDTIRDVIEGAKILSVLGINQVKLHSLYIARNTRLAELYANNRIDVFTKEDYVNKVVKFLEYTDSNIAVQRLVSRAPKEETIFCNWNTSWWKIKDDIENKMIQDETYQGRLCTYKNGSALTKKFNL</sequence>
<dbReference type="InterPro" id="IPR007197">
    <property type="entry name" value="rSAM"/>
</dbReference>
<dbReference type="EMBL" id="BRLB01000002">
    <property type="protein sequence ID" value="GKX28798.1"/>
    <property type="molecule type" value="Genomic_DNA"/>
</dbReference>
<dbReference type="Gene3D" id="3.80.30.20">
    <property type="entry name" value="tm_1862 like domain"/>
    <property type="match status" value="1"/>
</dbReference>
<gene>
    <name evidence="8" type="ORF">SH1V18_12780</name>
</gene>
<evidence type="ECO:0000256" key="3">
    <source>
        <dbReference type="ARBA" id="ARBA00022691"/>
    </source>
</evidence>
<proteinExistence type="predicted"/>
<dbReference type="InterPro" id="IPR006638">
    <property type="entry name" value="Elp3/MiaA/NifB-like_rSAM"/>
</dbReference>
<dbReference type="Pfam" id="PF04055">
    <property type="entry name" value="Radical_SAM"/>
    <property type="match status" value="1"/>
</dbReference>
<evidence type="ECO:0000256" key="4">
    <source>
        <dbReference type="ARBA" id="ARBA00022723"/>
    </source>
</evidence>
<dbReference type="NCBIfam" id="TIGR01212">
    <property type="entry name" value="TIGR01212 family radical SAM protein"/>
    <property type="match status" value="1"/>
</dbReference>
<dbReference type="SUPFAM" id="SSF102114">
    <property type="entry name" value="Radical SAM enzymes"/>
    <property type="match status" value="1"/>
</dbReference>
<keyword evidence="2" id="KW-0004">4Fe-4S</keyword>
<dbReference type="PANTHER" id="PTHR11135">
    <property type="entry name" value="HISTONE ACETYLTRANSFERASE-RELATED"/>
    <property type="match status" value="1"/>
</dbReference>
<keyword evidence="3" id="KW-0949">S-adenosyl-L-methionine</keyword>
<dbReference type="GO" id="GO:0051539">
    <property type="term" value="F:4 iron, 4 sulfur cluster binding"/>
    <property type="evidence" value="ECO:0007669"/>
    <property type="project" value="UniProtKB-KW"/>
</dbReference>
<dbReference type="GO" id="GO:0003824">
    <property type="term" value="F:catalytic activity"/>
    <property type="evidence" value="ECO:0007669"/>
    <property type="project" value="InterPro"/>
</dbReference>
<evidence type="ECO:0000256" key="1">
    <source>
        <dbReference type="ARBA" id="ARBA00001966"/>
    </source>
</evidence>
<feature type="domain" description="Radical SAM core" evidence="7">
    <location>
        <begin position="18"/>
        <end position="272"/>
    </location>
</feature>
<evidence type="ECO:0000256" key="2">
    <source>
        <dbReference type="ARBA" id="ARBA00022485"/>
    </source>
</evidence>
<dbReference type="InterPro" id="IPR005911">
    <property type="entry name" value="YhcC-like"/>
</dbReference>
<dbReference type="InterPro" id="IPR039661">
    <property type="entry name" value="ELP3"/>
</dbReference>
<reference evidence="8" key="1">
    <citation type="submission" date="2022-06" db="EMBL/GenBank/DDBJ databases">
        <title>Vallitalea longa sp. nov., an anaerobic bacterium isolated from marine sediment.</title>
        <authorList>
            <person name="Hirano S."/>
            <person name="Terahara T."/>
            <person name="Mori K."/>
            <person name="Hamada M."/>
            <person name="Matsumoto R."/>
            <person name="Kobayashi T."/>
        </authorList>
    </citation>
    <scope>NUCLEOTIDE SEQUENCE</scope>
    <source>
        <strain evidence="8">SH18-1</strain>
    </source>
</reference>
<evidence type="ECO:0000313" key="9">
    <source>
        <dbReference type="Proteomes" id="UP001144256"/>
    </source>
</evidence>
<dbReference type="SFLD" id="SFLDS00029">
    <property type="entry name" value="Radical_SAM"/>
    <property type="match status" value="1"/>
</dbReference>
<comment type="caution">
    <text evidence="8">The sequence shown here is derived from an EMBL/GenBank/DDBJ whole genome shotgun (WGS) entry which is preliminary data.</text>
</comment>
<keyword evidence="4" id="KW-0479">Metal-binding</keyword>
<evidence type="ECO:0000259" key="7">
    <source>
        <dbReference type="PROSITE" id="PS51918"/>
    </source>
</evidence>